<dbReference type="InterPro" id="IPR027417">
    <property type="entry name" value="P-loop_NTPase"/>
</dbReference>
<evidence type="ECO:0000313" key="2">
    <source>
        <dbReference type="Proteomes" id="UP001623592"/>
    </source>
</evidence>
<evidence type="ECO:0008006" key="3">
    <source>
        <dbReference type="Google" id="ProtNLM"/>
    </source>
</evidence>
<evidence type="ECO:0000313" key="1">
    <source>
        <dbReference type="EMBL" id="MFL0252486.1"/>
    </source>
</evidence>
<dbReference type="RefSeq" id="WP_406789141.1">
    <property type="nucleotide sequence ID" value="NZ_JBJIAA010000017.1"/>
</dbReference>
<dbReference type="SUPFAM" id="SSF52540">
    <property type="entry name" value="P-loop containing nucleoside triphosphate hydrolases"/>
    <property type="match status" value="1"/>
</dbReference>
<reference evidence="1 2" key="1">
    <citation type="submission" date="2024-11" db="EMBL/GenBank/DDBJ databases">
        <authorList>
            <person name="Heng Y.C."/>
            <person name="Lim A.C.H."/>
            <person name="Lee J.K.Y."/>
            <person name="Kittelmann S."/>
        </authorList>
    </citation>
    <scope>NUCLEOTIDE SEQUENCE [LARGE SCALE GENOMIC DNA]</scope>
    <source>
        <strain evidence="1 2">WILCCON 0114</strain>
    </source>
</reference>
<keyword evidence="2" id="KW-1185">Reference proteome</keyword>
<accession>A0ABW8TIT9</accession>
<dbReference type="EMBL" id="JBJIAA010000017">
    <property type="protein sequence ID" value="MFL0252486.1"/>
    <property type="molecule type" value="Genomic_DNA"/>
</dbReference>
<gene>
    <name evidence="1" type="ORF">ACJDT4_18910</name>
</gene>
<organism evidence="1 2">
    <name type="scientific">Clostridium neuense</name>
    <dbReference type="NCBI Taxonomy" id="1728934"/>
    <lineage>
        <taxon>Bacteria</taxon>
        <taxon>Bacillati</taxon>
        <taxon>Bacillota</taxon>
        <taxon>Clostridia</taxon>
        <taxon>Eubacteriales</taxon>
        <taxon>Clostridiaceae</taxon>
        <taxon>Clostridium</taxon>
    </lineage>
</organism>
<protein>
    <recommendedName>
        <fullName evidence="3">Double zinc ribbon</fullName>
    </recommendedName>
</protein>
<comment type="caution">
    <text evidence="1">The sequence shown here is derived from an EMBL/GenBank/DDBJ whole genome shotgun (WGS) entry which is preliminary data.</text>
</comment>
<name>A0ABW8TIT9_9CLOT</name>
<dbReference type="Proteomes" id="UP001623592">
    <property type="component" value="Unassembled WGS sequence"/>
</dbReference>
<proteinExistence type="predicted"/>
<sequence length="394" mass="45017">MNFYKKDYYICPFCFTKHALNEVGFVCKNDKYNKDGQICENAKSNKIMFDENGEGNEIPKSMYCNECGELSTTKVCPSCGSELPYTIGEYEDLVFAVIGAKEAGKSHYIAVLIDKIMNEIGAAFDCSLQAIDDATIKRYRNDFYYPVFRKNELIKITRSAKADESVSKPLLYTLSFREKNKFARLVKRNNVKKVITIAFFDTAGEDLNEEDTMKTVNKYIYNSSGIIFLLDPLQLPYVREKMPKEIKLPEQNTEIDDLLSRTANLIRKANGISLEKPIDIPVAVAFSKIDALEEIIGKSCSINYPSKHVEEGKFDIADFEDVNDTMEALVKEWGGTNFTNQLSANFKDYAYFGLTALGCSPESNKILKLRPHRVEDPFLWLLWKYKLIKAEKRK</sequence>